<feature type="transmembrane region" description="Helical" evidence="9">
    <location>
        <begin position="89"/>
        <end position="110"/>
    </location>
</feature>
<keyword evidence="8" id="KW-0802">TPR repeat</keyword>
<evidence type="ECO:0000256" key="1">
    <source>
        <dbReference type="ARBA" id="ARBA00004651"/>
    </source>
</evidence>
<accession>A0A532V5B4</accession>
<dbReference type="PANTHER" id="PTHR33908">
    <property type="entry name" value="MANNOSYLTRANSFERASE YKCB-RELATED"/>
    <property type="match status" value="1"/>
</dbReference>
<name>A0A532V5B4_UNCL8</name>
<evidence type="ECO:0000256" key="9">
    <source>
        <dbReference type="SAM" id="Phobius"/>
    </source>
</evidence>
<dbReference type="AlphaFoldDB" id="A0A532V5B4"/>
<dbReference type="Gene3D" id="1.25.40.10">
    <property type="entry name" value="Tetratricopeptide repeat domain"/>
    <property type="match status" value="2"/>
</dbReference>
<evidence type="ECO:0000256" key="8">
    <source>
        <dbReference type="PROSITE-ProRule" id="PRU00339"/>
    </source>
</evidence>
<keyword evidence="5 9" id="KW-0812">Transmembrane</keyword>
<feature type="repeat" description="TPR" evidence="8">
    <location>
        <begin position="490"/>
        <end position="523"/>
    </location>
</feature>
<keyword evidence="7 9" id="KW-0472">Membrane</keyword>
<sequence>MPNSQSDKKPIWIDITIITGIAFLLRMVYILQLKSTVFFDAPIIDAEYHDAWAREIIRQGIGHEGVFFRAPLYPYFLALVYYFSEGSYLTARIVQIFVGTGTAVITYILARSLKLSRTICVLSSLGVAAYGLLIYFDGELLVETLFLLLFLSACLTYALSRRSMNSWWSFFPGLILGLAAITRPSALILLPIFMLDGIFFTRIYFRWQKRALRSLILIVGCLTPIIPVTWHNVQKGGDFVPVAYQGGINFYIGNNVEADGLHSSFPGLGSNWDVPATSRLAYETEGRILKPSEVSSFYYKKGLEFIRDNPVSWMKLMAKKVYAFGNGLEVSNNRDLYFFKGETPIMPLLRMLGFWVIGPLGLVGWIITWRQKILPGWFLAILPVYGLSVIAFFVTARFRLPMIPFLLIFSAIVVAFLFQAKPTFWSAQKGKTLIALILAFLLVNSNFAGIERENSAHSYFSLGNAHLEKGNLDKARKSYHSALNADSTYWQVHLNLGVIAYRMGDLEEADSLYRKELEINPLDARTHNNIGAILSDRNKWGEAKIHYERALELKPDYTDAVINLAQCYFRIGLQGAQAGETERAAAHFNAACELDPYQALYHYNFALALGKLGYLDETKEQLEKTLLLYPDYKPAIDLLRQLD</sequence>
<dbReference type="EMBL" id="NJBN01000001">
    <property type="protein sequence ID" value="TKJ42332.1"/>
    <property type="molecule type" value="Genomic_DNA"/>
</dbReference>
<keyword evidence="6 9" id="KW-1133">Transmembrane helix</keyword>
<dbReference type="GO" id="GO:0009103">
    <property type="term" value="P:lipopolysaccharide biosynthetic process"/>
    <property type="evidence" value="ECO:0007669"/>
    <property type="project" value="UniProtKB-ARBA"/>
</dbReference>
<evidence type="ECO:0000256" key="3">
    <source>
        <dbReference type="ARBA" id="ARBA00022676"/>
    </source>
</evidence>
<keyword evidence="4" id="KW-0808">Transferase</keyword>
<feature type="transmembrane region" description="Helical" evidence="9">
    <location>
        <begin position="188"/>
        <end position="205"/>
    </location>
</feature>
<dbReference type="PANTHER" id="PTHR33908:SF11">
    <property type="entry name" value="MEMBRANE PROTEIN"/>
    <property type="match status" value="1"/>
</dbReference>
<dbReference type="GO" id="GO:0005886">
    <property type="term" value="C:plasma membrane"/>
    <property type="evidence" value="ECO:0007669"/>
    <property type="project" value="UniProtKB-SubCell"/>
</dbReference>
<evidence type="ECO:0000256" key="5">
    <source>
        <dbReference type="ARBA" id="ARBA00022692"/>
    </source>
</evidence>
<evidence type="ECO:0000313" key="11">
    <source>
        <dbReference type="Proteomes" id="UP000319619"/>
    </source>
</evidence>
<evidence type="ECO:0000256" key="2">
    <source>
        <dbReference type="ARBA" id="ARBA00022475"/>
    </source>
</evidence>
<feature type="transmembrane region" description="Helical" evidence="9">
    <location>
        <begin position="12"/>
        <end position="31"/>
    </location>
</feature>
<feature type="repeat" description="TPR" evidence="8">
    <location>
        <begin position="524"/>
        <end position="557"/>
    </location>
</feature>
<feature type="transmembrane region" description="Helical" evidence="9">
    <location>
        <begin position="402"/>
        <end position="420"/>
    </location>
</feature>
<dbReference type="Pfam" id="PF13424">
    <property type="entry name" value="TPR_12"/>
    <property type="match status" value="1"/>
</dbReference>
<keyword evidence="3" id="KW-0328">Glycosyltransferase</keyword>
<evidence type="ECO:0000256" key="6">
    <source>
        <dbReference type="ARBA" id="ARBA00022989"/>
    </source>
</evidence>
<keyword evidence="2" id="KW-1003">Cell membrane</keyword>
<feature type="transmembrane region" description="Helical" evidence="9">
    <location>
        <begin position="166"/>
        <end position="182"/>
    </location>
</feature>
<evidence type="ECO:0000313" key="10">
    <source>
        <dbReference type="EMBL" id="TKJ42332.1"/>
    </source>
</evidence>
<feature type="transmembrane region" description="Helical" evidence="9">
    <location>
        <begin position="212"/>
        <end position="230"/>
    </location>
</feature>
<dbReference type="Pfam" id="PF13181">
    <property type="entry name" value="TPR_8"/>
    <property type="match status" value="1"/>
</dbReference>
<evidence type="ECO:0000256" key="7">
    <source>
        <dbReference type="ARBA" id="ARBA00023136"/>
    </source>
</evidence>
<dbReference type="Proteomes" id="UP000319619">
    <property type="component" value="Unassembled WGS sequence"/>
</dbReference>
<organism evidence="10 11">
    <name type="scientific">candidate division LCP-89 bacterium B3_LCP</name>
    <dbReference type="NCBI Taxonomy" id="2012998"/>
    <lineage>
        <taxon>Bacteria</taxon>
        <taxon>Pseudomonadati</taxon>
        <taxon>Bacteria division LCP-89</taxon>
    </lineage>
</organism>
<feature type="transmembrane region" description="Helical" evidence="9">
    <location>
        <begin position="66"/>
        <end position="83"/>
    </location>
</feature>
<proteinExistence type="predicted"/>
<comment type="caution">
    <text evidence="10">The sequence shown here is derived from an EMBL/GenBank/DDBJ whole genome shotgun (WGS) entry which is preliminary data.</text>
</comment>
<feature type="repeat" description="TPR" evidence="8">
    <location>
        <begin position="565"/>
        <end position="598"/>
    </location>
</feature>
<dbReference type="PROSITE" id="PS50005">
    <property type="entry name" value="TPR"/>
    <property type="match status" value="4"/>
</dbReference>
<gene>
    <name evidence="10" type="ORF">CEE37_01230</name>
</gene>
<reference evidence="10 11" key="1">
    <citation type="submission" date="2017-06" db="EMBL/GenBank/DDBJ databases">
        <title>Novel microbial phyla capable of carbon fixation and sulfur reduction in deep-sea sediments.</title>
        <authorList>
            <person name="Huang J."/>
            <person name="Baker B."/>
            <person name="Wang Y."/>
        </authorList>
    </citation>
    <scope>NUCLEOTIDE SEQUENCE [LARGE SCALE GENOMIC DNA]</scope>
    <source>
        <strain evidence="10">B3_LCP</strain>
    </source>
</reference>
<feature type="transmembrane region" description="Helical" evidence="9">
    <location>
        <begin position="119"/>
        <end position="136"/>
    </location>
</feature>
<feature type="transmembrane region" description="Helical" evidence="9">
    <location>
        <begin position="142"/>
        <end position="159"/>
    </location>
</feature>
<evidence type="ECO:0000256" key="4">
    <source>
        <dbReference type="ARBA" id="ARBA00022679"/>
    </source>
</evidence>
<dbReference type="SMART" id="SM00028">
    <property type="entry name" value="TPR"/>
    <property type="match status" value="5"/>
</dbReference>
<feature type="transmembrane region" description="Helical" evidence="9">
    <location>
        <begin position="376"/>
        <end position="396"/>
    </location>
</feature>
<feature type="repeat" description="TPR" evidence="8">
    <location>
        <begin position="456"/>
        <end position="489"/>
    </location>
</feature>
<feature type="transmembrane region" description="Helical" evidence="9">
    <location>
        <begin position="348"/>
        <end position="369"/>
    </location>
</feature>
<dbReference type="GO" id="GO:0016763">
    <property type="term" value="F:pentosyltransferase activity"/>
    <property type="evidence" value="ECO:0007669"/>
    <property type="project" value="TreeGrafter"/>
</dbReference>
<protein>
    <submittedName>
        <fullName evidence="10">Uncharacterized protein</fullName>
    </submittedName>
</protein>
<dbReference type="InterPro" id="IPR050297">
    <property type="entry name" value="LipidA_mod_glycosyltrf_83"/>
</dbReference>
<dbReference type="InterPro" id="IPR019734">
    <property type="entry name" value="TPR_rpt"/>
</dbReference>
<comment type="subcellular location">
    <subcellularLocation>
        <location evidence="1">Cell membrane</location>
        <topology evidence="1">Multi-pass membrane protein</topology>
    </subcellularLocation>
</comment>
<feature type="transmembrane region" description="Helical" evidence="9">
    <location>
        <begin position="432"/>
        <end position="450"/>
    </location>
</feature>
<dbReference type="InterPro" id="IPR011990">
    <property type="entry name" value="TPR-like_helical_dom_sf"/>
</dbReference>
<dbReference type="SUPFAM" id="SSF48452">
    <property type="entry name" value="TPR-like"/>
    <property type="match status" value="1"/>
</dbReference>